<dbReference type="Proteomes" id="UP001180536">
    <property type="component" value="Unassembled WGS sequence"/>
</dbReference>
<feature type="domain" description="ATPase AAA-type core" evidence="2">
    <location>
        <begin position="281"/>
        <end position="352"/>
    </location>
</feature>
<comment type="caution">
    <text evidence="3">The sequence shown here is derived from an EMBL/GenBank/DDBJ whole genome shotgun (WGS) entry which is preliminary data.</text>
</comment>
<dbReference type="Pfam" id="PF13175">
    <property type="entry name" value="AAA_15"/>
    <property type="match status" value="1"/>
</dbReference>
<dbReference type="PANTHER" id="PTHR43581:SF2">
    <property type="entry name" value="EXCINUCLEASE ATPASE SUBUNIT"/>
    <property type="match status" value="1"/>
</dbReference>
<dbReference type="PANTHER" id="PTHR43581">
    <property type="entry name" value="ATP/GTP PHOSPHATASE"/>
    <property type="match status" value="1"/>
</dbReference>
<evidence type="ECO:0000259" key="2">
    <source>
        <dbReference type="Pfam" id="PF13304"/>
    </source>
</evidence>
<proteinExistence type="predicted"/>
<gene>
    <name evidence="3" type="ORF">J2X16_001553</name>
</gene>
<sequence>MKITNISIKNYRSCISTAFTPNSELTVLIGPNGSGKTNVLSAIRLLPALMSIRPRHLVSQELPGSASELRVAFDVDGISVIYAAKIQIVTNEKNQDEILTSNESWYMPAVTGRRRRIGVPSSFLADLFQEVSSSHWQGTKRRSHFSEFLLGNGITTEALPILEKIIRHISRISYYSASQFTNPGSSPISFEVEGEDKRRIGISITGHKRFLFDLYQERRSKSKNYDQYAQLVGPDGINLVEAIDFNEIQTSSSNYSVMTGGKVLKKEKTNLLVVPSFKIAGNVLSPSQLSEGTFKTLALILYLVTDRSSILMIEEPEVCVHHGLLSSIIELISIYAKEKQIFISTHSDSVLDKVGIENVFQVRRSKDRGTEVSSIHKRMKARELSALKSYLLNEGSLGEYWKHGDLEND</sequence>
<keyword evidence="3" id="KW-0449">Lipoprotein</keyword>
<dbReference type="InterPro" id="IPR003959">
    <property type="entry name" value="ATPase_AAA_core"/>
</dbReference>
<keyword evidence="4" id="KW-1185">Reference proteome</keyword>
<dbReference type="InterPro" id="IPR014555">
    <property type="entry name" value="RecF-like"/>
</dbReference>
<dbReference type="Gene3D" id="3.40.50.300">
    <property type="entry name" value="P-loop containing nucleotide triphosphate hydrolases"/>
    <property type="match status" value="1"/>
</dbReference>
<dbReference type="InterPro" id="IPR041685">
    <property type="entry name" value="AAA_GajA/Old/RecF-like"/>
</dbReference>
<evidence type="ECO:0000313" key="4">
    <source>
        <dbReference type="Proteomes" id="UP001180536"/>
    </source>
</evidence>
<feature type="domain" description="Endonuclease GajA/Old nuclease/RecF-like AAA" evidence="1">
    <location>
        <begin position="1"/>
        <end position="48"/>
    </location>
</feature>
<reference evidence="3 4" key="1">
    <citation type="submission" date="2023-07" db="EMBL/GenBank/DDBJ databases">
        <title>Sorghum-associated microbial communities from plants grown in Nebraska, USA.</title>
        <authorList>
            <person name="Schachtman D."/>
        </authorList>
    </citation>
    <scope>NUCLEOTIDE SEQUENCE [LARGE SCALE GENOMIC DNA]</scope>
    <source>
        <strain evidence="3 4">BE310</strain>
    </source>
</reference>
<dbReference type="InterPro" id="IPR027417">
    <property type="entry name" value="P-loop_NTPase"/>
</dbReference>
<dbReference type="SUPFAM" id="SSF52540">
    <property type="entry name" value="P-loop containing nucleoside triphosphate hydrolases"/>
    <property type="match status" value="1"/>
</dbReference>
<dbReference type="InterPro" id="IPR051396">
    <property type="entry name" value="Bact_Antivir_Def_Nuclease"/>
</dbReference>
<dbReference type="PIRSF" id="PIRSF029347">
    <property type="entry name" value="RecF"/>
    <property type="match status" value="1"/>
</dbReference>
<dbReference type="EMBL" id="JAVDXQ010000002">
    <property type="protein sequence ID" value="MDR7296214.1"/>
    <property type="molecule type" value="Genomic_DNA"/>
</dbReference>
<protein>
    <submittedName>
        <fullName evidence="3">ABC-type lipoprotein export system ATPase subunit</fullName>
    </submittedName>
</protein>
<name>A0ABU1Z6F3_9BURK</name>
<accession>A0ABU1Z6F3</accession>
<organism evidence="3 4">
    <name type="scientific">Pelomonas aquatica</name>
    <dbReference type="NCBI Taxonomy" id="431058"/>
    <lineage>
        <taxon>Bacteria</taxon>
        <taxon>Pseudomonadati</taxon>
        <taxon>Pseudomonadota</taxon>
        <taxon>Betaproteobacteria</taxon>
        <taxon>Burkholderiales</taxon>
        <taxon>Sphaerotilaceae</taxon>
        <taxon>Roseateles</taxon>
    </lineage>
</organism>
<evidence type="ECO:0000313" key="3">
    <source>
        <dbReference type="EMBL" id="MDR7296214.1"/>
    </source>
</evidence>
<dbReference type="Pfam" id="PF13304">
    <property type="entry name" value="AAA_21"/>
    <property type="match status" value="1"/>
</dbReference>
<dbReference type="RefSeq" id="WP_310343439.1">
    <property type="nucleotide sequence ID" value="NZ_JAVDXQ010000002.1"/>
</dbReference>
<evidence type="ECO:0000259" key="1">
    <source>
        <dbReference type="Pfam" id="PF13175"/>
    </source>
</evidence>